<feature type="region of interest" description="Disordered" evidence="1">
    <location>
        <begin position="93"/>
        <end position="159"/>
    </location>
</feature>
<evidence type="ECO:0000313" key="3">
    <source>
        <dbReference type="Proteomes" id="UP000299102"/>
    </source>
</evidence>
<gene>
    <name evidence="2" type="ORF">EVAR_97291_1</name>
</gene>
<keyword evidence="3" id="KW-1185">Reference proteome</keyword>
<feature type="region of interest" description="Disordered" evidence="1">
    <location>
        <begin position="195"/>
        <end position="217"/>
    </location>
</feature>
<proteinExistence type="predicted"/>
<accession>A0A4C1XHS4</accession>
<organism evidence="2 3">
    <name type="scientific">Eumeta variegata</name>
    <name type="common">Bagworm moth</name>
    <name type="synonym">Eumeta japonica</name>
    <dbReference type="NCBI Taxonomy" id="151549"/>
    <lineage>
        <taxon>Eukaryota</taxon>
        <taxon>Metazoa</taxon>
        <taxon>Ecdysozoa</taxon>
        <taxon>Arthropoda</taxon>
        <taxon>Hexapoda</taxon>
        <taxon>Insecta</taxon>
        <taxon>Pterygota</taxon>
        <taxon>Neoptera</taxon>
        <taxon>Endopterygota</taxon>
        <taxon>Lepidoptera</taxon>
        <taxon>Glossata</taxon>
        <taxon>Ditrysia</taxon>
        <taxon>Tineoidea</taxon>
        <taxon>Psychidae</taxon>
        <taxon>Oiketicinae</taxon>
        <taxon>Eumeta</taxon>
    </lineage>
</organism>
<evidence type="ECO:0000256" key="1">
    <source>
        <dbReference type="SAM" id="MobiDB-lite"/>
    </source>
</evidence>
<name>A0A4C1XHS4_EUMVA</name>
<feature type="compositionally biased region" description="Basic residues" evidence="1">
    <location>
        <begin position="199"/>
        <end position="217"/>
    </location>
</feature>
<dbReference type="Proteomes" id="UP000299102">
    <property type="component" value="Unassembled WGS sequence"/>
</dbReference>
<reference evidence="2 3" key="1">
    <citation type="journal article" date="2019" name="Commun. Biol.">
        <title>The bagworm genome reveals a unique fibroin gene that provides high tensile strength.</title>
        <authorList>
            <person name="Kono N."/>
            <person name="Nakamura H."/>
            <person name="Ohtoshi R."/>
            <person name="Tomita M."/>
            <person name="Numata K."/>
            <person name="Arakawa K."/>
        </authorList>
    </citation>
    <scope>NUCLEOTIDE SEQUENCE [LARGE SCALE GENOMIC DNA]</scope>
</reference>
<evidence type="ECO:0000313" key="2">
    <source>
        <dbReference type="EMBL" id="GBP61849.1"/>
    </source>
</evidence>
<comment type="caution">
    <text evidence="2">The sequence shown here is derived from an EMBL/GenBank/DDBJ whole genome shotgun (WGS) entry which is preliminary data.</text>
</comment>
<dbReference type="AlphaFoldDB" id="A0A4C1XHS4"/>
<protein>
    <submittedName>
        <fullName evidence="2">Uncharacterized protein</fullName>
    </submittedName>
</protein>
<dbReference type="EMBL" id="BGZK01000824">
    <property type="protein sequence ID" value="GBP61849.1"/>
    <property type="molecule type" value="Genomic_DNA"/>
</dbReference>
<sequence length="217" mass="23786">MRDAQIMLIIGTVNFRATDITVHVSFFNDRCAGTPVIDCRFRDCKKSPTPAADDCGGRQRSRCNYSTRYGVREPSGLEPGVIRSFRSLVRNRQRRGARASASLPGTRAASSVSVGRGSERPPAGRRLHPVRVRVSLVGSSGERRTRPAPAHGSRSRMTPRIIHAAASRAAAARTGTPPRPSYGFSERYENAYSETGAMRNRHAQSVRLGPARKRTTI</sequence>